<dbReference type="Gene3D" id="3.30.70.2970">
    <property type="entry name" value="Protein of unknown function (DUF541), domain 2"/>
    <property type="match status" value="1"/>
</dbReference>
<organism evidence="1 2">
    <name type="scientific">Alteribacillus bidgolensis</name>
    <dbReference type="NCBI Taxonomy" id="930129"/>
    <lineage>
        <taxon>Bacteria</taxon>
        <taxon>Bacillati</taxon>
        <taxon>Bacillota</taxon>
        <taxon>Bacilli</taxon>
        <taxon>Bacillales</taxon>
        <taxon>Bacillaceae</taxon>
        <taxon>Alteribacillus</taxon>
    </lineage>
</organism>
<evidence type="ECO:0000313" key="2">
    <source>
        <dbReference type="Proteomes" id="UP000199017"/>
    </source>
</evidence>
<keyword evidence="2" id="KW-1185">Reference proteome</keyword>
<dbReference type="PANTHER" id="PTHR34387:SF1">
    <property type="entry name" value="PERIPLASMIC IMMUNOGENIC PROTEIN"/>
    <property type="match status" value="1"/>
</dbReference>
<dbReference type="PANTHER" id="PTHR34387">
    <property type="entry name" value="SLR1258 PROTEIN"/>
    <property type="match status" value="1"/>
</dbReference>
<name>A0A1G8CMW9_9BACI</name>
<evidence type="ECO:0008006" key="3">
    <source>
        <dbReference type="Google" id="ProtNLM"/>
    </source>
</evidence>
<dbReference type="GO" id="GO:0006974">
    <property type="term" value="P:DNA damage response"/>
    <property type="evidence" value="ECO:0007669"/>
    <property type="project" value="TreeGrafter"/>
</dbReference>
<dbReference type="Pfam" id="PF04402">
    <property type="entry name" value="SIMPL"/>
    <property type="match status" value="1"/>
</dbReference>
<gene>
    <name evidence="1" type="ORF">SAMN05216352_101378</name>
</gene>
<dbReference type="InterPro" id="IPR007497">
    <property type="entry name" value="SIMPL/DUF541"/>
</dbReference>
<dbReference type="EMBL" id="FNDU01000001">
    <property type="protein sequence ID" value="SDH46672.1"/>
    <property type="molecule type" value="Genomic_DNA"/>
</dbReference>
<dbReference type="InterPro" id="IPR052022">
    <property type="entry name" value="26kDa_periplasmic_antigen"/>
</dbReference>
<dbReference type="Proteomes" id="UP000199017">
    <property type="component" value="Unassembled WGS sequence"/>
</dbReference>
<reference evidence="1 2" key="1">
    <citation type="submission" date="2016-10" db="EMBL/GenBank/DDBJ databases">
        <authorList>
            <person name="de Groot N.N."/>
        </authorList>
    </citation>
    <scope>NUCLEOTIDE SEQUENCE [LARGE SCALE GENOMIC DNA]</scope>
    <source>
        <strain evidence="2">P4B,CCM 7963,CECT 7998,DSM 25260,IBRC-M 10614,KCTC 13821</strain>
    </source>
</reference>
<dbReference type="Gene3D" id="3.30.110.170">
    <property type="entry name" value="Protein of unknown function (DUF541), domain 1"/>
    <property type="match status" value="1"/>
</dbReference>
<proteinExistence type="predicted"/>
<dbReference type="RefSeq" id="WP_170031568.1">
    <property type="nucleotide sequence ID" value="NZ_FNDU01000001.1"/>
</dbReference>
<sequence>MYFVPTYNEYLWHDCSKRIMTVNGAGSILTEPNIAKVQLGVVTQGRELRVAQQENAVIMNQVVTSLVEAGIYEENIQTVDFFITPQYDYVDGKQEFREFQVTHMIAVTIDNLNQTGNIIDTAVENGANRVSDIHFSLENAQPYYLQSLRFALDDASAKAQTTAETMQLRLDPAPVDIKEQFTSPNVRDSPQTLALPAVSIEPGQLTITAQVEVQFQFYS</sequence>
<accession>A0A1G8CMW9</accession>
<protein>
    <recommendedName>
        <fullName evidence="3">DUF541 domain-containing protein</fullName>
    </recommendedName>
</protein>
<dbReference type="AlphaFoldDB" id="A0A1G8CMW9"/>
<evidence type="ECO:0000313" key="1">
    <source>
        <dbReference type="EMBL" id="SDH46672.1"/>
    </source>
</evidence>